<reference evidence="3" key="1">
    <citation type="journal article" date="2019" name="Int. J. Syst. Evol. Microbiol.">
        <title>The Global Catalogue of Microorganisms (GCM) 10K type strain sequencing project: providing services to taxonomists for standard genome sequencing and annotation.</title>
        <authorList>
            <consortium name="The Broad Institute Genomics Platform"/>
            <consortium name="The Broad Institute Genome Sequencing Center for Infectious Disease"/>
            <person name="Wu L."/>
            <person name="Ma J."/>
        </authorList>
    </citation>
    <scope>NUCLEOTIDE SEQUENCE [LARGE SCALE GENOMIC DNA]</scope>
    <source>
        <strain evidence="3">CCUG 63418</strain>
    </source>
</reference>
<dbReference type="PANTHER" id="PTHR33387">
    <property type="entry name" value="RMLC-LIKE JELLY ROLL FOLD PROTEIN"/>
    <property type="match status" value="1"/>
</dbReference>
<dbReference type="CDD" id="cd06121">
    <property type="entry name" value="cupin_YML079wp"/>
    <property type="match status" value="1"/>
</dbReference>
<dbReference type="PANTHER" id="PTHR33387:SF3">
    <property type="entry name" value="DUF985 DOMAIN-CONTAINING PROTEIN"/>
    <property type="match status" value="1"/>
</dbReference>
<dbReference type="Proteomes" id="UP001596958">
    <property type="component" value="Unassembled WGS sequence"/>
</dbReference>
<dbReference type="InterPro" id="IPR011051">
    <property type="entry name" value="RmlC_Cupin_sf"/>
</dbReference>
<name>A0ABW2YT59_9SPHI</name>
<evidence type="ECO:0000313" key="3">
    <source>
        <dbReference type="Proteomes" id="UP001596958"/>
    </source>
</evidence>
<gene>
    <name evidence="2" type="ORF">ACFQZS_05650</name>
</gene>
<dbReference type="InterPro" id="IPR039935">
    <property type="entry name" value="YML079W-like"/>
</dbReference>
<accession>A0ABW2YT59</accession>
<dbReference type="RefSeq" id="WP_377098146.1">
    <property type="nucleotide sequence ID" value="NZ_JBHTHU010000005.1"/>
</dbReference>
<evidence type="ECO:0000259" key="1">
    <source>
        <dbReference type="Pfam" id="PF06172"/>
    </source>
</evidence>
<dbReference type="Pfam" id="PF06172">
    <property type="entry name" value="Cupin_5"/>
    <property type="match status" value="1"/>
</dbReference>
<organism evidence="2 3">
    <name type="scientific">Mucilaginibacter calamicampi</name>
    <dbReference type="NCBI Taxonomy" id="1302352"/>
    <lineage>
        <taxon>Bacteria</taxon>
        <taxon>Pseudomonadati</taxon>
        <taxon>Bacteroidota</taxon>
        <taxon>Sphingobacteriia</taxon>
        <taxon>Sphingobacteriales</taxon>
        <taxon>Sphingobacteriaceae</taxon>
        <taxon>Mucilaginibacter</taxon>
    </lineage>
</organism>
<dbReference type="InterPro" id="IPR014710">
    <property type="entry name" value="RmlC-like_jellyroll"/>
</dbReference>
<keyword evidence="3" id="KW-1185">Reference proteome</keyword>
<protein>
    <submittedName>
        <fullName evidence="2">Cupin domain-containing protein</fullName>
    </submittedName>
</protein>
<dbReference type="SUPFAM" id="SSF51182">
    <property type="entry name" value="RmlC-like cupins"/>
    <property type="match status" value="1"/>
</dbReference>
<sequence>MTIEDANYWVKHLQLHPHPEGGFYKEAYRSAKQVLRNPPSGLKAACTSIYYLLSGEDFSGFHRIESDEIWYLHKGGPLHIHIIDVNGVLTTHELSDSATGNLQVVVEAGQWFAAQLPGAGSYVLASCAVAPGFDFTEFKMAKKADMLQQYPQHEALINRLCRL</sequence>
<dbReference type="EMBL" id="JBHTHU010000005">
    <property type="protein sequence ID" value="MFD0749618.1"/>
    <property type="molecule type" value="Genomic_DNA"/>
</dbReference>
<evidence type="ECO:0000313" key="2">
    <source>
        <dbReference type="EMBL" id="MFD0749618.1"/>
    </source>
</evidence>
<comment type="caution">
    <text evidence="2">The sequence shown here is derived from an EMBL/GenBank/DDBJ whole genome shotgun (WGS) entry which is preliminary data.</text>
</comment>
<dbReference type="InterPro" id="IPR009327">
    <property type="entry name" value="Cupin_DUF985"/>
</dbReference>
<feature type="domain" description="DUF985" evidence="1">
    <location>
        <begin position="8"/>
        <end position="141"/>
    </location>
</feature>
<proteinExistence type="predicted"/>
<dbReference type="Gene3D" id="2.60.120.10">
    <property type="entry name" value="Jelly Rolls"/>
    <property type="match status" value="1"/>
</dbReference>